<dbReference type="PROSITE" id="PS51257">
    <property type="entry name" value="PROKAR_LIPOPROTEIN"/>
    <property type="match status" value="1"/>
</dbReference>
<sequence length="190" mass="19251">MRRLALGAVALLAVAGCSSGESPGVAAPSPTSSPAEVLAACPEQPAAEAAGAERLPPLSFDCPGGGSLDLARAPGVPMVVNLWGSWCPPCREEMPLLQEFSEVAGDQVRVVGVISKDGLPQAASFAEDAGVTFPSAFDGDGELMAELGLNVLPFTYFVDAGGALVHTEAGPVSSVDELRGLVAEHLGVQL</sequence>
<keyword evidence="9" id="KW-1185">Reference proteome</keyword>
<dbReference type="InterPro" id="IPR013766">
    <property type="entry name" value="Thioredoxin_domain"/>
</dbReference>
<keyword evidence="4" id="KW-1015">Disulfide bond</keyword>
<dbReference type="PROSITE" id="PS51352">
    <property type="entry name" value="THIOREDOXIN_2"/>
    <property type="match status" value="1"/>
</dbReference>
<dbReference type="CDD" id="cd02966">
    <property type="entry name" value="TlpA_like_family"/>
    <property type="match status" value="1"/>
</dbReference>
<evidence type="ECO:0000256" key="1">
    <source>
        <dbReference type="ARBA" id="ARBA00004196"/>
    </source>
</evidence>
<reference evidence="9" key="1">
    <citation type="submission" date="2023-05" db="EMBL/GenBank/DDBJ databases">
        <title>Draft genome of Pseudofrankia sp. BMG5.37.</title>
        <authorList>
            <person name="Gtari M."/>
            <person name="Ghodhbane F."/>
            <person name="Sbissi I."/>
        </authorList>
    </citation>
    <scope>NUCLEOTIDE SEQUENCE [LARGE SCALE GENOMIC DNA]</scope>
    <source>
        <strain evidence="9">BMG 814</strain>
    </source>
</reference>
<dbReference type="RefSeq" id="WP_306000689.1">
    <property type="nucleotide sequence ID" value="NZ_JASNFN010000020.1"/>
</dbReference>
<name>A0ABT9IEU2_9ACTN</name>
<feature type="domain" description="Thioredoxin" evidence="7">
    <location>
        <begin position="35"/>
        <end position="187"/>
    </location>
</feature>
<evidence type="ECO:0000256" key="4">
    <source>
        <dbReference type="ARBA" id="ARBA00023157"/>
    </source>
</evidence>
<evidence type="ECO:0000313" key="8">
    <source>
        <dbReference type="EMBL" id="MDP5184093.1"/>
    </source>
</evidence>
<evidence type="ECO:0000256" key="3">
    <source>
        <dbReference type="ARBA" id="ARBA00022968"/>
    </source>
</evidence>
<dbReference type="Proteomes" id="UP001233673">
    <property type="component" value="Unassembled WGS sequence"/>
</dbReference>
<protein>
    <submittedName>
        <fullName evidence="8">TlpA disulfide reductase family protein</fullName>
    </submittedName>
</protein>
<keyword evidence="3" id="KW-0735">Signal-anchor</keyword>
<keyword evidence="2" id="KW-0201">Cytochrome c-type biogenesis</keyword>
<dbReference type="Pfam" id="PF08534">
    <property type="entry name" value="Redoxin"/>
    <property type="match status" value="1"/>
</dbReference>
<keyword evidence="5" id="KW-0676">Redox-active center</keyword>
<gene>
    <name evidence="8" type="ORF">QOZ88_15755</name>
</gene>
<organism evidence="8 9">
    <name type="scientific">Blastococcus carthaginiensis</name>
    <dbReference type="NCBI Taxonomy" id="3050034"/>
    <lineage>
        <taxon>Bacteria</taxon>
        <taxon>Bacillati</taxon>
        <taxon>Actinomycetota</taxon>
        <taxon>Actinomycetes</taxon>
        <taxon>Geodermatophilales</taxon>
        <taxon>Geodermatophilaceae</taxon>
        <taxon>Blastococcus</taxon>
    </lineage>
</organism>
<keyword evidence="6" id="KW-0732">Signal</keyword>
<keyword evidence="3" id="KW-0812">Transmembrane</keyword>
<dbReference type="PROSITE" id="PS00194">
    <property type="entry name" value="THIOREDOXIN_1"/>
    <property type="match status" value="1"/>
</dbReference>
<evidence type="ECO:0000256" key="6">
    <source>
        <dbReference type="SAM" id="SignalP"/>
    </source>
</evidence>
<evidence type="ECO:0000256" key="2">
    <source>
        <dbReference type="ARBA" id="ARBA00022748"/>
    </source>
</evidence>
<dbReference type="InterPro" id="IPR036249">
    <property type="entry name" value="Thioredoxin-like_sf"/>
</dbReference>
<dbReference type="InterPro" id="IPR017937">
    <property type="entry name" value="Thioredoxin_CS"/>
</dbReference>
<evidence type="ECO:0000256" key="5">
    <source>
        <dbReference type="ARBA" id="ARBA00023284"/>
    </source>
</evidence>
<accession>A0ABT9IEU2</accession>
<evidence type="ECO:0000313" key="9">
    <source>
        <dbReference type="Proteomes" id="UP001233673"/>
    </source>
</evidence>
<feature type="signal peptide" evidence="6">
    <location>
        <begin position="1"/>
        <end position="26"/>
    </location>
</feature>
<dbReference type="Gene3D" id="3.40.30.10">
    <property type="entry name" value="Glutaredoxin"/>
    <property type="match status" value="1"/>
</dbReference>
<dbReference type="SUPFAM" id="SSF52833">
    <property type="entry name" value="Thioredoxin-like"/>
    <property type="match status" value="1"/>
</dbReference>
<proteinExistence type="predicted"/>
<feature type="chain" id="PRO_5046038266" evidence="6">
    <location>
        <begin position="27"/>
        <end position="190"/>
    </location>
</feature>
<dbReference type="PANTHER" id="PTHR42852:SF6">
    <property type="entry name" value="THIOL:DISULFIDE INTERCHANGE PROTEIN DSBE"/>
    <property type="match status" value="1"/>
</dbReference>
<dbReference type="InterPro" id="IPR050553">
    <property type="entry name" value="Thioredoxin_ResA/DsbE_sf"/>
</dbReference>
<comment type="caution">
    <text evidence="8">The sequence shown here is derived from an EMBL/GenBank/DDBJ whole genome shotgun (WGS) entry which is preliminary data.</text>
</comment>
<dbReference type="InterPro" id="IPR013740">
    <property type="entry name" value="Redoxin"/>
</dbReference>
<dbReference type="PANTHER" id="PTHR42852">
    <property type="entry name" value="THIOL:DISULFIDE INTERCHANGE PROTEIN DSBE"/>
    <property type="match status" value="1"/>
</dbReference>
<comment type="subcellular location">
    <subcellularLocation>
        <location evidence="1">Cell envelope</location>
    </subcellularLocation>
</comment>
<dbReference type="EMBL" id="JASNFN010000020">
    <property type="protein sequence ID" value="MDP5184093.1"/>
    <property type="molecule type" value="Genomic_DNA"/>
</dbReference>
<evidence type="ECO:0000259" key="7">
    <source>
        <dbReference type="PROSITE" id="PS51352"/>
    </source>
</evidence>